<reference evidence="3 4" key="1">
    <citation type="journal article" date="2016" name="Nat. Commun.">
        <title>Thousands of microbial genomes shed light on interconnected biogeochemical processes in an aquifer system.</title>
        <authorList>
            <person name="Anantharaman K."/>
            <person name="Brown C.T."/>
            <person name="Hug L.A."/>
            <person name="Sharon I."/>
            <person name="Castelle C.J."/>
            <person name="Probst A.J."/>
            <person name="Thomas B.C."/>
            <person name="Singh A."/>
            <person name="Wilkins M.J."/>
            <person name="Karaoz U."/>
            <person name="Brodie E.L."/>
            <person name="Williams K.H."/>
            <person name="Hubbard S.S."/>
            <person name="Banfield J.F."/>
        </authorList>
    </citation>
    <scope>NUCLEOTIDE SEQUENCE [LARGE SCALE GENOMIC DNA]</scope>
</reference>
<dbReference type="AlphaFoldDB" id="A0A1F6C078"/>
<sequence>MEESKGKTPQQESKPENSSKGAEENSVLRSEANVLRDILGSLERSKEKDLDLKNRYTESSLEQERKKIDNEGLQKFYKLRSHWSWFLFGFITFLLMFQTTLTFLVGWKMMRFYENEEFLNIVIGENFGLIVGMGYIAVRFLFKNPDK</sequence>
<proteinExistence type="predicted"/>
<feature type="compositionally biased region" description="Basic and acidic residues" evidence="1">
    <location>
        <begin position="13"/>
        <end position="23"/>
    </location>
</feature>
<evidence type="ECO:0000256" key="2">
    <source>
        <dbReference type="SAM" id="Phobius"/>
    </source>
</evidence>
<organism evidence="3 4">
    <name type="scientific">Candidatus Jorgensenbacteria bacterium RIFCSPLOWO2_01_FULL_45_25b</name>
    <dbReference type="NCBI Taxonomy" id="1798471"/>
    <lineage>
        <taxon>Bacteria</taxon>
        <taxon>Candidatus Joergenseniibacteriota</taxon>
    </lineage>
</organism>
<evidence type="ECO:0000313" key="3">
    <source>
        <dbReference type="EMBL" id="OGG42167.1"/>
    </source>
</evidence>
<keyword evidence="2" id="KW-0812">Transmembrane</keyword>
<feature type="transmembrane region" description="Helical" evidence="2">
    <location>
        <begin position="85"/>
        <end position="106"/>
    </location>
</feature>
<protein>
    <submittedName>
        <fullName evidence="3">Uncharacterized protein</fullName>
    </submittedName>
</protein>
<accession>A0A1F6C078</accession>
<evidence type="ECO:0000313" key="4">
    <source>
        <dbReference type="Proteomes" id="UP000176996"/>
    </source>
</evidence>
<evidence type="ECO:0000256" key="1">
    <source>
        <dbReference type="SAM" id="MobiDB-lite"/>
    </source>
</evidence>
<feature type="region of interest" description="Disordered" evidence="1">
    <location>
        <begin position="1"/>
        <end position="28"/>
    </location>
</feature>
<keyword evidence="2" id="KW-1133">Transmembrane helix</keyword>
<name>A0A1F6C078_9BACT</name>
<gene>
    <name evidence="3" type="ORF">A3A21_02170</name>
</gene>
<dbReference type="STRING" id="1798471.A3A21_02170"/>
<comment type="caution">
    <text evidence="3">The sequence shown here is derived from an EMBL/GenBank/DDBJ whole genome shotgun (WGS) entry which is preliminary data.</text>
</comment>
<feature type="transmembrane region" description="Helical" evidence="2">
    <location>
        <begin position="118"/>
        <end position="142"/>
    </location>
</feature>
<dbReference type="Proteomes" id="UP000176996">
    <property type="component" value="Unassembled WGS sequence"/>
</dbReference>
<dbReference type="EMBL" id="MFKK01000004">
    <property type="protein sequence ID" value="OGG42167.1"/>
    <property type="molecule type" value="Genomic_DNA"/>
</dbReference>
<keyword evidence="2" id="KW-0472">Membrane</keyword>